<protein>
    <recommendedName>
        <fullName evidence="4">Lipoprotein</fullName>
    </recommendedName>
</protein>
<feature type="chain" id="PRO_5047538739" description="Lipoprotein" evidence="1">
    <location>
        <begin position="27"/>
        <end position="395"/>
    </location>
</feature>
<evidence type="ECO:0008006" key="4">
    <source>
        <dbReference type="Google" id="ProtNLM"/>
    </source>
</evidence>
<gene>
    <name evidence="2" type="ORF">ACFOEB_08525</name>
</gene>
<keyword evidence="3" id="KW-1185">Reference proteome</keyword>
<dbReference type="RefSeq" id="WP_382415836.1">
    <property type="nucleotide sequence ID" value="NZ_AP031500.1"/>
</dbReference>
<dbReference type="EMBL" id="JBHRTL010000006">
    <property type="protein sequence ID" value="MFC3155243.1"/>
    <property type="molecule type" value="Genomic_DNA"/>
</dbReference>
<name>A0ABV7HR62_9GAMM</name>
<evidence type="ECO:0000313" key="2">
    <source>
        <dbReference type="EMBL" id="MFC3155243.1"/>
    </source>
</evidence>
<dbReference type="Proteomes" id="UP001595548">
    <property type="component" value="Unassembled WGS sequence"/>
</dbReference>
<organism evidence="2 3">
    <name type="scientific">Gilvimarinus japonicus</name>
    <dbReference type="NCBI Taxonomy" id="1796469"/>
    <lineage>
        <taxon>Bacteria</taxon>
        <taxon>Pseudomonadati</taxon>
        <taxon>Pseudomonadota</taxon>
        <taxon>Gammaproteobacteria</taxon>
        <taxon>Cellvibrionales</taxon>
        <taxon>Cellvibrionaceae</taxon>
        <taxon>Gilvimarinus</taxon>
    </lineage>
</organism>
<dbReference type="PROSITE" id="PS51257">
    <property type="entry name" value="PROKAR_LIPOPROTEIN"/>
    <property type="match status" value="1"/>
</dbReference>
<proteinExistence type="predicted"/>
<reference evidence="3" key="1">
    <citation type="journal article" date="2019" name="Int. J. Syst. Evol. Microbiol.">
        <title>The Global Catalogue of Microorganisms (GCM) 10K type strain sequencing project: providing services to taxonomists for standard genome sequencing and annotation.</title>
        <authorList>
            <consortium name="The Broad Institute Genomics Platform"/>
            <consortium name="The Broad Institute Genome Sequencing Center for Infectious Disease"/>
            <person name="Wu L."/>
            <person name="Ma J."/>
        </authorList>
    </citation>
    <scope>NUCLEOTIDE SEQUENCE [LARGE SCALE GENOMIC DNA]</scope>
    <source>
        <strain evidence="3">KCTC 52141</strain>
    </source>
</reference>
<accession>A0ABV7HR62</accession>
<feature type="signal peptide" evidence="1">
    <location>
        <begin position="1"/>
        <end position="26"/>
    </location>
</feature>
<sequence length="395" mass="43942">MIKGSPLAVVVASVLMYGCASQPKLAAPLTMPSVPLAEDSFVEAELKVFDDSQLADNVVQLSSHAVSANSSVVINVPASLFEDQSDSQTNNQDFKTKDFFNEAEQQIEKELMRNGFRMLSRSKFEAKLRELRDESRCDLSNYDCLRSSVSPDVKPVLEELKAKFDRGDLSATRYAEQVRDIRSQMQMSSAGRSRNGDEKELTDISEVIRAAQDGEIRSDYILQINIFDTEKQKKLMLDLRHDDQIRAFVRNNPGIADEFTGSPSKHQISCAVIEASLNAKLVHVKTGEIAWIGEHSLNEFSSGVQSVSVELGQRHYVSNAAEVENFVRSQNRYSAREARYGRSVEVPEFTYADKLLGPDVSGGSCNQSWSTSNEVKLELARKVARELISTIAIGE</sequence>
<evidence type="ECO:0000256" key="1">
    <source>
        <dbReference type="SAM" id="SignalP"/>
    </source>
</evidence>
<comment type="caution">
    <text evidence="2">The sequence shown here is derived from an EMBL/GenBank/DDBJ whole genome shotgun (WGS) entry which is preliminary data.</text>
</comment>
<keyword evidence="1" id="KW-0732">Signal</keyword>
<evidence type="ECO:0000313" key="3">
    <source>
        <dbReference type="Proteomes" id="UP001595548"/>
    </source>
</evidence>